<sequence>MRDRPGRGSYLAWLALTGLSPGLSPRLLGTYGDAGEWGNRAGLGFANGRRVVAGQRRYWPCTVNSD</sequence>
<name>A0A2I0XDH4_9ASPA</name>
<accession>A0A2I0XDH4</accession>
<gene>
    <name evidence="1" type="ORF">MA16_Dca001783</name>
</gene>
<evidence type="ECO:0000313" key="1">
    <source>
        <dbReference type="EMBL" id="PKU85952.1"/>
    </source>
</evidence>
<keyword evidence="2" id="KW-1185">Reference proteome</keyword>
<dbReference type="EMBL" id="KZ501954">
    <property type="protein sequence ID" value="PKU85952.1"/>
    <property type="molecule type" value="Genomic_DNA"/>
</dbReference>
<organism evidence="1 2">
    <name type="scientific">Dendrobium catenatum</name>
    <dbReference type="NCBI Taxonomy" id="906689"/>
    <lineage>
        <taxon>Eukaryota</taxon>
        <taxon>Viridiplantae</taxon>
        <taxon>Streptophyta</taxon>
        <taxon>Embryophyta</taxon>
        <taxon>Tracheophyta</taxon>
        <taxon>Spermatophyta</taxon>
        <taxon>Magnoliopsida</taxon>
        <taxon>Liliopsida</taxon>
        <taxon>Asparagales</taxon>
        <taxon>Orchidaceae</taxon>
        <taxon>Epidendroideae</taxon>
        <taxon>Malaxideae</taxon>
        <taxon>Dendrobiinae</taxon>
        <taxon>Dendrobium</taxon>
    </lineage>
</organism>
<reference evidence="1 2" key="1">
    <citation type="journal article" date="2016" name="Sci. Rep.">
        <title>The Dendrobium catenatum Lindl. genome sequence provides insights into polysaccharide synthase, floral development and adaptive evolution.</title>
        <authorList>
            <person name="Zhang G.Q."/>
            <person name="Xu Q."/>
            <person name="Bian C."/>
            <person name="Tsai W.C."/>
            <person name="Yeh C.M."/>
            <person name="Liu K.W."/>
            <person name="Yoshida K."/>
            <person name="Zhang L.S."/>
            <person name="Chang S.B."/>
            <person name="Chen F."/>
            <person name="Shi Y."/>
            <person name="Su Y.Y."/>
            <person name="Zhang Y.Q."/>
            <person name="Chen L.J."/>
            <person name="Yin Y."/>
            <person name="Lin M."/>
            <person name="Huang H."/>
            <person name="Deng H."/>
            <person name="Wang Z.W."/>
            <person name="Zhu S.L."/>
            <person name="Zhao X."/>
            <person name="Deng C."/>
            <person name="Niu S.C."/>
            <person name="Huang J."/>
            <person name="Wang M."/>
            <person name="Liu G.H."/>
            <person name="Yang H.J."/>
            <person name="Xiao X.J."/>
            <person name="Hsiao Y.Y."/>
            <person name="Wu W.L."/>
            <person name="Chen Y.Y."/>
            <person name="Mitsuda N."/>
            <person name="Ohme-Takagi M."/>
            <person name="Luo Y.B."/>
            <person name="Van de Peer Y."/>
            <person name="Liu Z.J."/>
        </authorList>
    </citation>
    <scope>NUCLEOTIDE SEQUENCE [LARGE SCALE GENOMIC DNA]</scope>
    <source>
        <tissue evidence="1">The whole plant</tissue>
    </source>
</reference>
<dbReference type="Proteomes" id="UP000233837">
    <property type="component" value="Unassembled WGS sequence"/>
</dbReference>
<protein>
    <submittedName>
        <fullName evidence="1">Uncharacterized protein</fullName>
    </submittedName>
</protein>
<dbReference type="AlphaFoldDB" id="A0A2I0XDH4"/>
<reference evidence="1 2" key="2">
    <citation type="journal article" date="2017" name="Nature">
        <title>The Apostasia genome and the evolution of orchids.</title>
        <authorList>
            <person name="Zhang G.Q."/>
            <person name="Liu K.W."/>
            <person name="Li Z."/>
            <person name="Lohaus R."/>
            <person name="Hsiao Y.Y."/>
            <person name="Niu S.C."/>
            <person name="Wang J.Y."/>
            <person name="Lin Y.C."/>
            <person name="Xu Q."/>
            <person name="Chen L.J."/>
            <person name="Yoshida K."/>
            <person name="Fujiwara S."/>
            <person name="Wang Z.W."/>
            <person name="Zhang Y.Q."/>
            <person name="Mitsuda N."/>
            <person name="Wang M."/>
            <person name="Liu G.H."/>
            <person name="Pecoraro L."/>
            <person name="Huang H.X."/>
            <person name="Xiao X.J."/>
            <person name="Lin M."/>
            <person name="Wu X.Y."/>
            <person name="Wu W.L."/>
            <person name="Chen Y.Y."/>
            <person name="Chang S.B."/>
            <person name="Sakamoto S."/>
            <person name="Ohme-Takagi M."/>
            <person name="Yagi M."/>
            <person name="Zeng S.J."/>
            <person name="Shen C.Y."/>
            <person name="Yeh C.M."/>
            <person name="Luo Y.B."/>
            <person name="Tsai W.C."/>
            <person name="Van de Peer Y."/>
            <person name="Liu Z.J."/>
        </authorList>
    </citation>
    <scope>NUCLEOTIDE SEQUENCE [LARGE SCALE GENOMIC DNA]</scope>
    <source>
        <tissue evidence="1">The whole plant</tissue>
    </source>
</reference>
<evidence type="ECO:0000313" key="2">
    <source>
        <dbReference type="Proteomes" id="UP000233837"/>
    </source>
</evidence>
<proteinExistence type="predicted"/>